<evidence type="ECO:0000313" key="9">
    <source>
        <dbReference type="Proteomes" id="UP000320781"/>
    </source>
</evidence>
<evidence type="ECO:0000256" key="1">
    <source>
        <dbReference type="ARBA" id="ARBA00004651"/>
    </source>
</evidence>
<dbReference type="GO" id="GO:0022857">
    <property type="term" value="F:transmembrane transporter activity"/>
    <property type="evidence" value="ECO:0007669"/>
    <property type="project" value="InterPro"/>
</dbReference>
<dbReference type="EMBL" id="SOKU01000111">
    <property type="protein sequence ID" value="TES86294.1"/>
    <property type="molecule type" value="Genomic_DNA"/>
</dbReference>
<keyword evidence="3 7" id="KW-0812">Transmembrane</keyword>
<dbReference type="Proteomes" id="UP000320781">
    <property type="component" value="Unassembled WGS sequence"/>
</dbReference>
<comment type="subcellular location">
    <subcellularLocation>
        <location evidence="1">Cell membrane</location>
        <topology evidence="1">Multi-pass membrane protein</topology>
    </subcellularLocation>
</comment>
<feature type="transmembrane region" description="Helical" evidence="7">
    <location>
        <begin position="45"/>
        <end position="66"/>
    </location>
</feature>
<feature type="compositionally biased region" description="Polar residues" evidence="6">
    <location>
        <begin position="1"/>
        <end position="18"/>
    </location>
</feature>
<dbReference type="GO" id="GO:0005886">
    <property type="term" value="C:plasma membrane"/>
    <property type="evidence" value="ECO:0007669"/>
    <property type="project" value="UniProtKB-SubCell"/>
</dbReference>
<dbReference type="PANTHER" id="PTHR32196:SF72">
    <property type="entry name" value="RIBOSE IMPORT PERMEASE PROTEIN RBSC"/>
    <property type="match status" value="1"/>
</dbReference>
<accession>A0A523QKL8</accession>
<evidence type="ECO:0000256" key="6">
    <source>
        <dbReference type="SAM" id="MobiDB-lite"/>
    </source>
</evidence>
<proteinExistence type="predicted"/>
<evidence type="ECO:0000256" key="3">
    <source>
        <dbReference type="ARBA" id="ARBA00022692"/>
    </source>
</evidence>
<keyword evidence="2" id="KW-1003">Cell membrane</keyword>
<dbReference type="CDD" id="cd06579">
    <property type="entry name" value="TM_PBP1_transp_AraH_like"/>
    <property type="match status" value="1"/>
</dbReference>
<evidence type="ECO:0000313" key="8">
    <source>
        <dbReference type="EMBL" id="TES86294.1"/>
    </source>
</evidence>
<evidence type="ECO:0000256" key="4">
    <source>
        <dbReference type="ARBA" id="ARBA00022989"/>
    </source>
</evidence>
<evidence type="ECO:0000256" key="2">
    <source>
        <dbReference type="ARBA" id="ARBA00022475"/>
    </source>
</evidence>
<feature type="transmembrane region" description="Helical" evidence="7">
    <location>
        <begin position="78"/>
        <end position="107"/>
    </location>
</feature>
<feature type="transmembrane region" description="Helical" evidence="7">
    <location>
        <begin position="278"/>
        <end position="308"/>
    </location>
</feature>
<comment type="caution">
    <text evidence="8">The sequence shown here is derived from an EMBL/GenBank/DDBJ whole genome shotgun (WGS) entry which is preliminary data.</text>
</comment>
<evidence type="ECO:0000256" key="7">
    <source>
        <dbReference type="SAM" id="Phobius"/>
    </source>
</evidence>
<feature type="transmembrane region" description="Helical" evidence="7">
    <location>
        <begin position="119"/>
        <end position="141"/>
    </location>
</feature>
<feature type="transmembrane region" description="Helical" evidence="7">
    <location>
        <begin position="241"/>
        <end position="266"/>
    </location>
</feature>
<name>A0A523QKL8_UNCAE</name>
<gene>
    <name evidence="8" type="ORF">E3J95_02310</name>
</gene>
<sequence>MMAAEENTSQNDSPNTRSTVEHLERTEPRTREKISRILGQTWENYSIYIVLVVLFVAGAVSSGAFLKVVNLLNILRQVSILGLISIGMTLVILTAGIDLSVGAVVGLTSIVLSLLMPSGVLLAVFIALLCGVMVGLVNGIGVAKGGMPPFIVTLGMMSIGRGLALFVSQGQVIEFFNPSFEILGAGRVKGIVPVSALIFLGIIGLASFMLRNTVFGRNVYAVGANEEAARLSGINVERVKIMAYLLSGLLASTGGLVYASLLTVGVPTGGQGMELDAIAAVVIGGTSFFGGIGSMSGTLAGVLIIGIINNVLNLRNISPYIQQLAKGVIILVAVYVDYRKKRR</sequence>
<dbReference type="PANTHER" id="PTHR32196">
    <property type="entry name" value="ABC TRANSPORTER PERMEASE PROTEIN YPHD-RELATED-RELATED"/>
    <property type="match status" value="1"/>
</dbReference>
<feature type="transmembrane region" description="Helical" evidence="7">
    <location>
        <begin position="188"/>
        <end position="210"/>
    </location>
</feature>
<evidence type="ECO:0000256" key="5">
    <source>
        <dbReference type="ARBA" id="ARBA00023136"/>
    </source>
</evidence>
<feature type="region of interest" description="Disordered" evidence="6">
    <location>
        <begin position="1"/>
        <end position="27"/>
    </location>
</feature>
<protein>
    <submittedName>
        <fullName evidence="8">ABC transporter permease</fullName>
    </submittedName>
</protein>
<dbReference type="AlphaFoldDB" id="A0A523QKL8"/>
<dbReference type="InterPro" id="IPR001851">
    <property type="entry name" value="ABC_transp_permease"/>
</dbReference>
<reference evidence="8 9" key="1">
    <citation type="submission" date="2019-03" db="EMBL/GenBank/DDBJ databases">
        <title>Metabolic potential of uncultured bacteria and archaea associated with petroleum seepage in deep-sea sediments.</title>
        <authorList>
            <person name="Dong X."/>
            <person name="Hubert C."/>
        </authorList>
    </citation>
    <scope>NUCLEOTIDE SEQUENCE [LARGE SCALE GENOMIC DNA]</scope>
    <source>
        <strain evidence="8">E44_bin92</strain>
    </source>
</reference>
<keyword evidence="5 7" id="KW-0472">Membrane</keyword>
<dbReference type="Pfam" id="PF02653">
    <property type="entry name" value="BPD_transp_2"/>
    <property type="match status" value="1"/>
</dbReference>
<feature type="transmembrane region" description="Helical" evidence="7">
    <location>
        <begin position="147"/>
        <end position="167"/>
    </location>
</feature>
<organism evidence="8 9">
    <name type="scientific">Aerophobetes bacterium</name>
    <dbReference type="NCBI Taxonomy" id="2030807"/>
    <lineage>
        <taxon>Bacteria</taxon>
        <taxon>Candidatus Aerophobota</taxon>
    </lineage>
</organism>
<keyword evidence="4 7" id="KW-1133">Transmembrane helix</keyword>